<comment type="caution">
    <text evidence="1">The sequence shown here is derived from an EMBL/GenBank/DDBJ whole genome shotgun (WGS) entry which is preliminary data.</text>
</comment>
<reference evidence="1 2" key="1">
    <citation type="journal article" date="2014" name="Genome Announc.">
        <title>Draft Genome Sequence of Moraxella bovoculi Strain 237T (ATCC BAA-1259T) Isolated from a Calf with Infectious Bovine Keratoconjunctivitis.</title>
        <authorList>
            <person name="Calcutt M.J."/>
            <person name="Foecking M.F."/>
            <person name="Martin N.T."/>
            <person name="Mhlanga-Mutangadura T."/>
            <person name="Reilly T.J."/>
        </authorList>
    </citation>
    <scope>NUCLEOTIDE SEQUENCE [LARGE SCALE GENOMIC DNA]</scope>
    <source>
        <strain evidence="1 2">237</strain>
    </source>
</reference>
<keyword evidence="2" id="KW-1185">Reference proteome</keyword>
<evidence type="ECO:0000313" key="2">
    <source>
        <dbReference type="Proteomes" id="UP000035860"/>
    </source>
</evidence>
<dbReference type="InterPro" id="IPR028965">
    <property type="entry name" value="Imm7"/>
</dbReference>
<dbReference type="RefSeq" id="WP_036363983.1">
    <property type="nucleotide sequence ID" value="NZ_AOMT01000017.1"/>
</dbReference>
<dbReference type="eggNOG" id="ENOG5033HC8">
    <property type="taxonomic scope" value="Bacteria"/>
</dbReference>
<dbReference type="Pfam" id="PF15585">
    <property type="entry name" value="Imm7"/>
    <property type="match status" value="1"/>
</dbReference>
<accession>A0A066UMK0</accession>
<dbReference type="Proteomes" id="UP000035860">
    <property type="component" value="Unassembled WGS sequence"/>
</dbReference>
<name>A0A066UMK0_9GAMM</name>
<gene>
    <name evidence="1" type="ORF">MBO_04047</name>
</gene>
<protein>
    <submittedName>
        <fullName evidence="1">Uncharacterized protein</fullName>
    </submittedName>
</protein>
<organism evidence="1 2">
    <name type="scientific">Moraxella bovoculi 237</name>
    <dbReference type="NCBI Taxonomy" id="743974"/>
    <lineage>
        <taxon>Bacteria</taxon>
        <taxon>Pseudomonadati</taxon>
        <taxon>Pseudomonadota</taxon>
        <taxon>Gammaproteobacteria</taxon>
        <taxon>Moraxellales</taxon>
        <taxon>Moraxellaceae</taxon>
        <taxon>Moraxella</taxon>
    </lineage>
</organism>
<proteinExistence type="predicted"/>
<dbReference type="AlphaFoldDB" id="A0A066UMK0"/>
<sequence length="109" mass="12590">MNTIIKNIQNALSNMLNVVDIDFSLRAKNGSYQISIFGNSNHLDSSYEYLFSFLKWISNHAIGSYGLIYILNDEDEKNPDNFVVYSLKKGHIYLHKDKFLSPINPEIEE</sequence>
<dbReference type="EMBL" id="AOMT01000017">
    <property type="protein sequence ID" value="KDN25399.1"/>
    <property type="molecule type" value="Genomic_DNA"/>
</dbReference>
<dbReference type="OrthoDB" id="4557988at2"/>
<evidence type="ECO:0000313" key="1">
    <source>
        <dbReference type="EMBL" id="KDN25399.1"/>
    </source>
</evidence>